<proteinExistence type="predicted"/>
<protein>
    <submittedName>
        <fullName evidence="1">Uncharacterized protein</fullName>
    </submittedName>
</protein>
<comment type="caution">
    <text evidence="1">The sequence shown here is derived from an EMBL/GenBank/DDBJ whole genome shotgun (WGS) entry which is preliminary data.</text>
</comment>
<reference evidence="1" key="1">
    <citation type="submission" date="2013-08" db="EMBL/GenBank/DDBJ databases">
        <title>Gene expansion shapes genome architecture in the human pathogen Lichtheimia corymbifera: an evolutionary genomics analysis in the ancient terrestrial Mucorales (Mucoromycotina).</title>
        <authorList>
            <person name="Schwartze V.U."/>
            <person name="Winter S."/>
            <person name="Shelest E."/>
            <person name="Marcet-Houben M."/>
            <person name="Horn F."/>
            <person name="Wehner S."/>
            <person name="Hoffmann K."/>
            <person name="Riege K."/>
            <person name="Sammeth M."/>
            <person name="Nowrousian M."/>
            <person name="Valiante V."/>
            <person name="Linde J."/>
            <person name="Jacobsen I.D."/>
            <person name="Marz M."/>
            <person name="Brakhage A.A."/>
            <person name="Gabaldon T."/>
            <person name="Bocker S."/>
            <person name="Voigt K."/>
        </authorList>
    </citation>
    <scope>NUCLEOTIDE SEQUENCE [LARGE SCALE GENOMIC DNA]</scope>
    <source>
        <strain evidence="1">FSU 9682</strain>
    </source>
</reference>
<gene>
    <name evidence="1" type="ORF">LCOR_07751.1</name>
</gene>
<name>A0A068S4G5_9FUNG</name>
<dbReference type="VEuPathDB" id="FungiDB:LCOR_07751.1"/>
<organism evidence="1 2">
    <name type="scientific">Lichtheimia corymbifera JMRC:FSU:9682</name>
    <dbReference type="NCBI Taxonomy" id="1263082"/>
    <lineage>
        <taxon>Eukaryota</taxon>
        <taxon>Fungi</taxon>
        <taxon>Fungi incertae sedis</taxon>
        <taxon>Mucoromycota</taxon>
        <taxon>Mucoromycotina</taxon>
        <taxon>Mucoromycetes</taxon>
        <taxon>Mucorales</taxon>
        <taxon>Lichtheimiaceae</taxon>
        <taxon>Lichtheimia</taxon>
    </lineage>
</organism>
<evidence type="ECO:0000313" key="1">
    <source>
        <dbReference type="EMBL" id="CDH56737.1"/>
    </source>
</evidence>
<keyword evidence="2" id="KW-1185">Reference proteome</keyword>
<accession>A0A068S4G5</accession>
<evidence type="ECO:0000313" key="2">
    <source>
        <dbReference type="Proteomes" id="UP000027586"/>
    </source>
</evidence>
<dbReference type="Proteomes" id="UP000027586">
    <property type="component" value="Unassembled WGS sequence"/>
</dbReference>
<dbReference type="EMBL" id="CBTN010000040">
    <property type="protein sequence ID" value="CDH56737.1"/>
    <property type="molecule type" value="Genomic_DNA"/>
</dbReference>
<sequence>MHHVISNPKAPSSVAFVGASKRKPRKRVFIKTVTRMSPKGIRMRSWVIDIRRNDLTRLAYVNNEKRQSNRHHALLVFVDFDRTLTIPRPLAVSHQLITCRPPPLLQTLGVGLFYQQYHQQQQWYTRHPCIPFFRQHSPINDPIP</sequence>
<dbReference type="AlphaFoldDB" id="A0A068S4G5"/>